<evidence type="ECO:0000313" key="4">
    <source>
        <dbReference type="Proteomes" id="UP000318138"/>
    </source>
</evidence>
<dbReference type="Proteomes" id="UP000318138">
    <property type="component" value="Chromosome"/>
</dbReference>
<dbReference type="GO" id="GO:0005737">
    <property type="term" value="C:cytoplasm"/>
    <property type="evidence" value="ECO:0007669"/>
    <property type="project" value="TreeGrafter"/>
</dbReference>
<dbReference type="Gene3D" id="3.30.470.20">
    <property type="entry name" value="ATP-grasp fold, B domain"/>
    <property type="match status" value="1"/>
</dbReference>
<reference evidence="4" key="1">
    <citation type="submission" date="2019-07" db="EMBL/GenBank/DDBJ databases">
        <title>Bacillus alkalisoli sp. nov. isolated from saline soil.</title>
        <authorList>
            <person name="Sun J.-Q."/>
            <person name="Xu L."/>
        </authorList>
    </citation>
    <scope>NUCLEOTIDE SEQUENCE [LARGE SCALE GENOMIC DNA]</scope>
    <source>
        <strain evidence="4">M4U3P1</strain>
    </source>
</reference>
<dbReference type="PROSITE" id="PS50975">
    <property type="entry name" value="ATP_GRASP"/>
    <property type="match status" value="1"/>
</dbReference>
<dbReference type="GO" id="GO:0009432">
    <property type="term" value="P:SOS response"/>
    <property type="evidence" value="ECO:0007669"/>
    <property type="project" value="TreeGrafter"/>
</dbReference>
<evidence type="ECO:0000256" key="1">
    <source>
        <dbReference type="PROSITE-ProRule" id="PRU00409"/>
    </source>
</evidence>
<dbReference type="GO" id="GO:0046872">
    <property type="term" value="F:metal ion binding"/>
    <property type="evidence" value="ECO:0007669"/>
    <property type="project" value="InterPro"/>
</dbReference>
<evidence type="ECO:0000313" key="3">
    <source>
        <dbReference type="EMBL" id="QKS71864.1"/>
    </source>
</evidence>
<organism evidence="3 4">
    <name type="scientific">Paenalkalicoccus suaedae</name>
    <dbReference type="NCBI Taxonomy" id="2592382"/>
    <lineage>
        <taxon>Bacteria</taxon>
        <taxon>Bacillati</taxon>
        <taxon>Bacillota</taxon>
        <taxon>Bacilli</taxon>
        <taxon>Bacillales</taxon>
        <taxon>Bacillaceae</taxon>
        <taxon>Paenalkalicoccus</taxon>
    </lineage>
</organism>
<dbReference type="RefSeq" id="WP_176009847.1">
    <property type="nucleotide sequence ID" value="NZ_CP041372.2"/>
</dbReference>
<sequence length="280" mass="31478">MTGWLIYRTKDIERNKRFIMWMLEAANMYELPLDLVPYESIEAAVTEHDCFYSPEASGAPSFIINRSCTPWLNEAAELSNIPVFNHSGVARIANDKRLSHAFMSRLGVPMLPSKALTKDRLVEVGSNSYPFIVKDPTGRGGTGVEWIESMRHLHRTSDRLHDELLWQPVGGKPGKDLRVYIVGGQIIAGILRESETSFRANVSLGGQARLYELNEEEKVLINKITASLPLDFVGLDFLIKEDGGLLFNEMEDAVGCRSLYMNSDIDVISIFMRHVAEELS</sequence>
<keyword evidence="4" id="KW-1185">Reference proteome</keyword>
<keyword evidence="1" id="KW-0067">ATP-binding</keyword>
<evidence type="ECO:0000259" key="2">
    <source>
        <dbReference type="PROSITE" id="PS50975"/>
    </source>
</evidence>
<feature type="domain" description="ATP-grasp" evidence="2">
    <location>
        <begin position="100"/>
        <end position="276"/>
    </location>
</feature>
<dbReference type="EMBL" id="CP041372">
    <property type="protein sequence ID" value="QKS71864.1"/>
    <property type="molecule type" value="Genomic_DNA"/>
</dbReference>
<gene>
    <name evidence="3" type="ORF">FLK61_34930</name>
</gene>
<name>A0A859FGT4_9BACI</name>
<dbReference type="SUPFAM" id="SSF56059">
    <property type="entry name" value="Glutathione synthetase ATP-binding domain-like"/>
    <property type="match status" value="1"/>
</dbReference>
<proteinExistence type="predicted"/>
<dbReference type="AlphaFoldDB" id="A0A859FGT4"/>
<dbReference type="PANTHER" id="PTHR21621">
    <property type="entry name" value="RIBOSOMAL PROTEIN S6 MODIFICATION PROTEIN"/>
    <property type="match status" value="1"/>
</dbReference>
<dbReference type="GO" id="GO:0005524">
    <property type="term" value="F:ATP binding"/>
    <property type="evidence" value="ECO:0007669"/>
    <property type="project" value="UniProtKB-UniRule"/>
</dbReference>
<dbReference type="PANTHER" id="PTHR21621:SF0">
    <property type="entry name" value="BETA-CITRYLGLUTAMATE SYNTHASE B-RELATED"/>
    <property type="match status" value="1"/>
</dbReference>
<dbReference type="KEGG" id="psua:FLK61_34930"/>
<dbReference type="InterPro" id="IPR011761">
    <property type="entry name" value="ATP-grasp"/>
</dbReference>
<dbReference type="InterPro" id="IPR013651">
    <property type="entry name" value="ATP-grasp_RimK-type"/>
</dbReference>
<dbReference type="Pfam" id="PF08443">
    <property type="entry name" value="RimK"/>
    <property type="match status" value="1"/>
</dbReference>
<keyword evidence="1" id="KW-0547">Nucleotide-binding</keyword>
<accession>A0A859FGT4</accession>
<protein>
    <recommendedName>
        <fullName evidence="2">ATP-grasp domain-containing protein</fullName>
    </recommendedName>
</protein>
<dbReference type="GO" id="GO:0018169">
    <property type="term" value="F:ribosomal S6-glutamic acid ligase activity"/>
    <property type="evidence" value="ECO:0007669"/>
    <property type="project" value="TreeGrafter"/>
</dbReference>